<evidence type="ECO:0000313" key="6">
    <source>
        <dbReference type="Proteomes" id="UP000477739"/>
    </source>
</evidence>
<organism evidence="5 6">
    <name type="scientific">Intestinirhabdus alba</name>
    <dbReference type="NCBI Taxonomy" id="2899544"/>
    <lineage>
        <taxon>Bacteria</taxon>
        <taxon>Pseudomonadati</taxon>
        <taxon>Pseudomonadota</taxon>
        <taxon>Gammaproteobacteria</taxon>
        <taxon>Enterobacterales</taxon>
        <taxon>Enterobacteriaceae</taxon>
        <taxon>Intestinirhabdus</taxon>
    </lineage>
</organism>
<dbReference type="PROSITE" id="PS01174">
    <property type="entry name" value="LIPASE_GDXG_SER"/>
    <property type="match status" value="1"/>
</dbReference>
<protein>
    <submittedName>
        <fullName evidence="5">Alpha/beta hydrolase fold domain-containing protein</fullName>
    </submittedName>
</protein>
<dbReference type="EMBL" id="WMJZ01000015">
    <property type="protein sequence ID" value="MTH47018.1"/>
    <property type="molecule type" value="Genomic_DNA"/>
</dbReference>
<dbReference type="GO" id="GO:0016787">
    <property type="term" value="F:hydrolase activity"/>
    <property type="evidence" value="ECO:0007669"/>
    <property type="project" value="UniProtKB-KW"/>
</dbReference>
<dbReference type="Pfam" id="PF07859">
    <property type="entry name" value="Abhydrolase_3"/>
    <property type="match status" value="1"/>
</dbReference>
<evidence type="ECO:0000259" key="4">
    <source>
        <dbReference type="Pfam" id="PF07859"/>
    </source>
</evidence>
<dbReference type="InterPro" id="IPR029058">
    <property type="entry name" value="AB_hydrolase_fold"/>
</dbReference>
<dbReference type="RefSeq" id="WP_155108623.1">
    <property type="nucleotide sequence ID" value="NZ_WMJZ01000015.1"/>
</dbReference>
<keyword evidence="2 5" id="KW-0378">Hydrolase</keyword>
<dbReference type="InterPro" id="IPR013094">
    <property type="entry name" value="AB_hydrolase_3"/>
</dbReference>
<evidence type="ECO:0000313" key="5">
    <source>
        <dbReference type="EMBL" id="MTH47018.1"/>
    </source>
</evidence>
<dbReference type="PANTHER" id="PTHR48081:SF8">
    <property type="entry name" value="ALPHA_BETA HYDROLASE FOLD-3 DOMAIN-CONTAINING PROTEIN-RELATED"/>
    <property type="match status" value="1"/>
</dbReference>
<dbReference type="Proteomes" id="UP000477739">
    <property type="component" value="Unassembled WGS sequence"/>
</dbReference>
<name>A0A6L6IMV1_9ENTR</name>
<dbReference type="FunFam" id="3.40.50.1820:FF:000089">
    <property type="entry name" value="Alpha/beta hydrolase"/>
    <property type="match status" value="1"/>
</dbReference>
<gene>
    <name evidence="5" type="ORF">GJV78_12275</name>
</gene>
<dbReference type="Gene3D" id="3.40.50.1820">
    <property type="entry name" value="alpha/beta hydrolase"/>
    <property type="match status" value="1"/>
</dbReference>
<dbReference type="OrthoDB" id="9806180at2"/>
<dbReference type="InterPro" id="IPR033140">
    <property type="entry name" value="Lipase_GDXG_put_SER_AS"/>
</dbReference>
<feature type="domain" description="Alpha/beta hydrolase fold-3" evidence="4">
    <location>
        <begin position="75"/>
        <end position="280"/>
    </location>
</feature>
<reference evidence="5 6" key="1">
    <citation type="submission" date="2019-11" db="EMBL/GenBank/DDBJ databases">
        <title>Escherichia alba sp. nov. isolated from the gut of plastic-eating superworms Zophobas atratus.</title>
        <authorList>
            <person name="Yang Y."/>
        </authorList>
    </citation>
    <scope>NUCLEOTIDE SEQUENCE [LARGE SCALE GENOMIC DNA]</scope>
    <source>
        <strain evidence="6">BIT-B35</strain>
    </source>
</reference>
<comment type="similarity">
    <text evidence="1">Belongs to the 'GDXG' lipolytic enzyme family.</text>
</comment>
<dbReference type="SUPFAM" id="SSF53474">
    <property type="entry name" value="alpha/beta-Hydrolases"/>
    <property type="match status" value="1"/>
</dbReference>
<dbReference type="PANTHER" id="PTHR48081">
    <property type="entry name" value="AB HYDROLASE SUPERFAMILY PROTEIN C4A8.06C"/>
    <property type="match status" value="1"/>
</dbReference>
<feature type="active site" evidence="3">
    <location>
        <position position="153"/>
    </location>
</feature>
<evidence type="ECO:0000256" key="2">
    <source>
        <dbReference type="ARBA" id="ARBA00022801"/>
    </source>
</evidence>
<evidence type="ECO:0000256" key="3">
    <source>
        <dbReference type="PROSITE-ProRule" id="PRU10038"/>
    </source>
</evidence>
<proteinExistence type="inferred from homology"/>
<accession>A0A6L6IMV1</accession>
<dbReference type="InterPro" id="IPR050300">
    <property type="entry name" value="GDXG_lipolytic_enzyme"/>
</dbReference>
<sequence length="306" mass="33398">MALEDGIAQQVEAFIAAGRPSSREKSIAERRAGYLASAALAGETETRVQVEELELEGIKLRCVSPLNAAGSLPCVIYYHGGCFISGGFATHDNQLRQLAYYSGCRVIAVQYRLAPEYPFPAAHDDAEKGANVIWTYAERLGVNRQRITLAGDSAGGQLALVTALRLKAAGRWLPARLILLYPMLDAAAGSESYSRYGQDYIVTRDTLLSGYEMYLAGVEPRHPEASPLWRNDFSGLPPVHIITAEFDPLRDEGEALFQRLTAQGVACTCQRYLGAIHGFFQLGGISRTARSAMQDVAWRVGRENGP</sequence>
<keyword evidence="6" id="KW-1185">Reference proteome</keyword>
<comment type="caution">
    <text evidence="5">The sequence shown here is derived from an EMBL/GenBank/DDBJ whole genome shotgun (WGS) entry which is preliminary data.</text>
</comment>
<dbReference type="AlphaFoldDB" id="A0A6L6IMV1"/>
<evidence type="ECO:0000256" key="1">
    <source>
        <dbReference type="ARBA" id="ARBA00010515"/>
    </source>
</evidence>